<dbReference type="RefSeq" id="XP_002119499.2">
    <property type="nucleotide sequence ID" value="XM_002119463.5"/>
</dbReference>
<gene>
    <name evidence="15" type="primary">LOC100179935</name>
</gene>
<feature type="transmembrane region" description="Helical" evidence="14">
    <location>
        <begin position="226"/>
        <end position="248"/>
    </location>
</feature>
<feature type="transmembrane region" description="Helical" evidence="14">
    <location>
        <begin position="123"/>
        <end position="148"/>
    </location>
</feature>
<feature type="transmembrane region" description="Helical" evidence="14">
    <location>
        <begin position="400"/>
        <end position="423"/>
    </location>
</feature>
<keyword evidence="12" id="KW-0739">Sodium transport</keyword>
<keyword evidence="8" id="KW-0915">Sodium</keyword>
<keyword evidence="6" id="KW-0530">Neurotransmitter biosynthesis</keyword>
<accession>A0A1W2W062</accession>
<dbReference type="CDD" id="cd11474">
    <property type="entry name" value="SLC5sbd_CHT"/>
    <property type="match status" value="1"/>
</dbReference>
<proteinExistence type="inferred from homology"/>
<feature type="transmembrane region" description="Helical" evidence="14">
    <location>
        <begin position="375"/>
        <end position="394"/>
    </location>
</feature>
<reference evidence="16" key="1">
    <citation type="journal article" date="2002" name="Science">
        <title>The draft genome of Ciona intestinalis: insights into chordate and vertebrate origins.</title>
        <authorList>
            <person name="Dehal P."/>
            <person name="Satou Y."/>
            <person name="Campbell R.K."/>
            <person name="Chapman J."/>
            <person name="Degnan B."/>
            <person name="De Tomaso A."/>
            <person name="Davidson B."/>
            <person name="Di Gregorio A."/>
            <person name="Gelpke M."/>
            <person name="Goodstein D.M."/>
            <person name="Harafuji N."/>
            <person name="Hastings K.E."/>
            <person name="Ho I."/>
            <person name="Hotta K."/>
            <person name="Huang W."/>
            <person name="Kawashima T."/>
            <person name="Lemaire P."/>
            <person name="Martinez D."/>
            <person name="Meinertzhagen I.A."/>
            <person name="Necula S."/>
            <person name="Nonaka M."/>
            <person name="Putnam N."/>
            <person name="Rash S."/>
            <person name="Saiga H."/>
            <person name="Satake M."/>
            <person name="Terry A."/>
            <person name="Yamada L."/>
            <person name="Wang H.G."/>
            <person name="Awazu S."/>
            <person name="Azumi K."/>
            <person name="Boore J."/>
            <person name="Branno M."/>
            <person name="Chin-Bow S."/>
            <person name="DeSantis R."/>
            <person name="Doyle S."/>
            <person name="Francino P."/>
            <person name="Keys D.N."/>
            <person name="Haga S."/>
            <person name="Hayashi H."/>
            <person name="Hino K."/>
            <person name="Imai K.S."/>
            <person name="Inaba K."/>
            <person name="Kano S."/>
            <person name="Kobayashi K."/>
            <person name="Kobayashi M."/>
            <person name="Lee B.I."/>
            <person name="Makabe K.W."/>
            <person name="Manohar C."/>
            <person name="Matassi G."/>
            <person name="Medina M."/>
            <person name="Mochizuki Y."/>
            <person name="Mount S."/>
            <person name="Morishita T."/>
            <person name="Miura S."/>
            <person name="Nakayama A."/>
            <person name="Nishizaka S."/>
            <person name="Nomoto H."/>
            <person name="Ohta F."/>
            <person name="Oishi K."/>
            <person name="Rigoutsos I."/>
            <person name="Sano M."/>
            <person name="Sasaki A."/>
            <person name="Sasakura Y."/>
            <person name="Shoguchi E."/>
            <person name="Shin-i T."/>
            <person name="Spagnuolo A."/>
            <person name="Stainier D."/>
            <person name="Suzuki M.M."/>
            <person name="Tassy O."/>
            <person name="Takatori N."/>
            <person name="Tokuoka M."/>
            <person name="Yagi K."/>
            <person name="Yoshizaki F."/>
            <person name="Wada S."/>
            <person name="Zhang C."/>
            <person name="Hyatt P.D."/>
            <person name="Larimer F."/>
            <person name="Detter C."/>
            <person name="Doggett N."/>
            <person name="Glavina T."/>
            <person name="Hawkins T."/>
            <person name="Richardson P."/>
            <person name="Lucas S."/>
            <person name="Kohara Y."/>
            <person name="Levine M."/>
            <person name="Satoh N."/>
            <person name="Rokhsar D.S."/>
        </authorList>
    </citation>
    <scope>NUCLEOTIDE SEQUENCE [LARGE SCALE GENOMIC DNA]</scope>
</reference>
<feature type="transmembrane region" description="Helical" evidence="14">
    <location>
        <begin position="469"/>
        <end position="488"/>
    </location>
</feature>
<reference evidence="15" key="2">
    <citation type="journal article" date="2008" name="Genome Biol.">
        <title>Improved genome assembly and evidence-based global gene model set for the chordate Ciona intestinalis: new insight into intron and operon populations.</title>
        <authorList>
            <person name="Satou Y."/>
            <person name="Mineta K."/>
            <person name="Ogasawara M."/>
            <person name="Sasakura Y."/>
            <person name="Shoguchi E."/>
            <person name="Ueno K."/>
            <person name="Yamada L."/>
            <person name="Matsumoto J."/>
            <person name="Wasserscheid J."/>
            <person name="Dewar K."/>
            <person name="Wiley G.B."/>
            <person name="Macmil S.L."/>
            <person name="Roe B.A."/>
            <person name="Zeller R.W."/>
            <person name="Hastings K.E."/>
            <person name="Lemaire P."/>
            <person name="Lindquist E."/>
            <person name="Endo T."/>
            <person name="Hotta K."/>
            <person name="Inaba K."/>
        </authorList>
    </citation>
    <scope>NUCLEOTIDE SEQUENCE [LARGE SCALE GENOMIC DNA]</scope>
    <source>
        <strain evidence="15">wild type</strain>
    </source>
</reference>
<keyword evidence="3" id="KW-0813">Transport</keyword>
<keyword evidence="9" id="KW-0406">Ion transport</keyword>
<dbReference type="PANTHER" id="PTHR45897">
    <property type="entry name" value="HIGH-AFFINITY CHOLINE TRANSPORTER 1"/>
    <property type="match status" value="1"/>
</dbReference>
<evidence type="ECO:0000256" key="7">
    <source>
        <dbReference type="ARBA" id="ARBA00022989"/>
    </source>
</evidence>
<dbReference type="OrthoDB" id="546820at2759"/>
<dbReference type="InterPro" id="IPR038377">
    <property type="entry name" value="Na/Glc_symporter_sf"/>
</dbReference>
<dbReference type="GO" id="GO:0015871">
    <property type="term" value="P:choline transport"/>
    <property type="evidence" value="ECO:0000318"/>
    <property type="project" value="GO_Central"/>
</dbReference>
<dbReference type="GeneTree" id="ENSGT00940000168351"/>
<feature type="transmembrane region" description="Helical" evidence="14">
    <location>
        <begin position="80"/>
        <end position="102"/>
    </location>
</feature>
<dbReference type="AlphaFoldDB" id="F6YFU4"/>
<keyword evidence="16" id="KW-1185">Reference proteome</keyword>
<evidence type="ECO:0000256" key="13">
    <source>
        <dbReference type="RuleBase" id="RU362091"/>
    </source>
</evidence>
<protein>
    <submittedName>
        <fullName evidence="15">High-affinity choline transporter 1</fullName>
    </submittedName>
</protein>
<sequence length="545" mass="59080">MAVNVPGLVSIIVFYVLILAIGIYAAWRKRRTGRGNESETIMVGGRDIGLFVGSFTMTATWVGGGYINGTSEYVYTPGSGLLWTQAPIGYACALILGGLFFAKKMRSEGYVTMLDPLQRKLGRVMGAFLYIPALAGELFWSAAILAALGGTLHVIIDLHITAAVIVSACIAVVYTMVGGLYSVAYTDVVQLICIFIGLWLSIPFAFTHPAVSDIATTAYHSPNWLGTWDISTTGLWIDSALLLLFGGIPWQVYFQRVLSSKSAGSAQKLSFIAAFGCMFMSIPSILIGAIAASTDWNATSYGLPSPVEKGDQANILPIVLQYLTPVAVSFFGLGAVSAAVMSSADSSILSASSMFTRNIYNVVIRPKASELELVWVMRVAIIFIAAGATALALVVKSVYYLFYLCSDLIYVILFPQFVSVLYLDPNTYGSILAFLVGLVLRLGGGEPGFGFQPFIKYPYGSNFPFKTLAMVSSIVTLLVVSYFVRFLFVRGIIPARYDFLKCNLANGGRSIETHENKVARRDMEMSGHGLQNEGYVPETEEKTKM</sequence>
<evidence type="ECO:0000256" key="3">
    <source>
        <dbReference type="ARBA" id="ARBA00022448"/>
    </source>
</evidence>
<evidence type="ECO:0000256" key="10">
    <source>
        <dbReference type="ARBA" id="ARBA00023136"/>
    </source>
</evidence>
<comment type="subcellular location">
    <subcellularLocation>
        <location evidence="1">Membrane</location>
        <topology evidence="1">Multi-pass membrane protein</topology>
    </subcellularLocation>
</comment>
<keyword evidence="4 14" id="KW-0812">Transmembrane</keyword>
<dbReference type="GO" id="GO:0005886">
    <property type="term" value="C:plasma membrane"/>
    <property type="evidence" value="ECO:0000318"/>
    <property type="project" value="GO_Central"/>
</dbReference>
<organism evidence="15 16">
    <name type="scientific">Ciona intestinalis</name>
    <name type="common">Transparent sea squirt</name>
    <name type="synonym">Ascidia intestinalis</name>
    <dbReference type="NCBI Taxonomy" id="7719"/>
    <lineage>
        <taxon>Eukaryota</taxon>
        <taxon>Metazoa</taxon>
        <taxon>Chordata</taxon>
        <taxon>Tunicata</taxon>
        <taxon>Ascidiacea</taxon>
        <taxon>Phlebobranchia</taxon>
        <taxon>Cionidae</taxon>
        <taxon>Ciona</taxon>
    </lineage>
</organism>
<evidence type="ECO:0000256" key="4">
    <source>
        <dbReference type="ARBA" id="ARBA00022692"/>
    </source>
</evidence>
<accession>F6YFU4</accession>
<evidence type="ECO:0000313" key="16">
    <source>
        <dbReference type="Proteomes" id="UP000008144"/>
    </source>
</evidence>
<evidence type="ECO:0000256" key="9">
    <source>
        <dbReference type="ARBA" id="ARBA00023065"/>
    </source>
</evidence>
<dbReference type="InterPro" id="IPR052244">
    <property type="entry name" value="Choline_transporter"/>
</dbReference>
<evidence type="ECO:0000256" key="6">
    <source>
        <dbReference type="ARBA" id="ARBA00022979"/>
    </source>
</evidence>
<dbReference type="Proteomes" id="UP000008144">
    <property type="component" value="Chromosome 14"/>
</dbReference>
<evidence type="ECO:0000313" key="15">
    <source>
        <dbReference type="Ensembl" id="ENSCINP00000008788.3"/>
    </source>
</evidence>
<dbReference type="PROSITE" id="PS50283">
    <property type="entry name" value="NA_SOLUT_SYMP_3"/>
    <property type="match status" value="1"/>
</dbReference>
<feature type="transmembrane region" description="Helical" evidence="14">
    <location>
        <begin position="188"/>
        <end position="206"/>
    </location>
</feature>
<feature type="transmembrane region" description="Helical" evidence="14">
    <location>
        <begin position="314"/>
        <end position="340"/>
    </location>
</feature>
<dbReference type="GO" id="GO:0008292">
    <property type="term" value="P:acetylcholine biosynthetic process"/>
    <property type="evidence" value="ECO:0000318"/>
    <property type="project" value="GO_Central"/>
</dbReference>
<keyword evidence="10 14" id="KW-0472">Membrane</keyword>
<evidence type="ECO:0000256" key="14">
    <source>
        <dbReference type="SAM" id="Phobius"/>
    </source>
</evidence>
<dbReference type="STRING" id="7719.ENSCINP00000008788"/>
<dbReference type="InterPro" id="IPR001734">
    <property type="entry name" value="Na/solute_symporter"/>
</dbReference>
<dbReference type="HOGENOM" id="CLU_018808_10_0_1"/>
<dbReference type="FunCoup" id="F6YFU4">
    <property type="interactions" value="1"/>
</dbReference>
<feature type="transmembrane region" description="Helical" evidence="14">
    <location>
        <begin position="430"/>
        <end position="449"/>
    </location>
</feature>
<dbReference type="Gene3D" id="1.20.1730.10">
    <property type="entry name" value="Sodium/glucose cotransporter"/>
    <property type="match status" value="1"/>
</dbReference>
<reference evidence="15" key="3">
    <citation type="submission" date="2025-08" db="UniProtKB">
        <authorList>
            <consortium name="Ensembl"/>
        </authorList>
    </citation>
    <scope>IDENTIFICATION</scope>
</reference>
<feature type="transmembrane region" description="Helical" evidence="14">
    <location>
        <begin position="6"/>
        <end position="27"/>
    </location>
</feature>
<dbReference type="KEGG" id="cin:100179935"/>
<evidence type="ECO:0000256" key="11">
    <source>
        <dbReference type="ARBA" id="ARBA00023180"/>
    </source>
</evidence>
<evidence type="ECO:0000256" key="1">
    <source>
        <dbReference type="ARBA" id="ARBA00004141"/>
    </source>
</evidence>
<dbReference type="InParanoid" id="F6YFU4"/>
<comment type="similarity">
    <text evidence="2 13">Belongs to the sodium:solute symporter (SSF) (TC 2.A.21) family.</text>
</comment>
<feature type="transmembrane region" description="Helical" evidence="14">
    <location>
        <begin position="48"/>
        <end position="68"/>
    </location>
</feature>
<keyword evidence="11" id="KW-0325">Glycoprotein</keyword>
<evidence type="ECO:0000256" key="12">
    <source>
        <dbReference type="ARBA" id="ARBA00023201"/>
    </source>
</evidence>
<name>F6YFU4_CIOIN</name>
<feature type="transmembrane region" description="Helical" evidence="14">
    <location>
        <begin position="269"/>
        <end position="294"/>
    </location>
</feature>
<dbReference type="GeneID" id="100179935"/>
<dbReference type="OMA" id="WKTKNTG"/>
<keyword evidence="5" id="KW-0769">Symport</keyword>
<feature type="transmembrane region" description="Helical" evidence="14">
    <location>
        <begin position="160"/>
        <end position="181"/>
    </location>
</feature>
<reference evidence="15" key="4">
    <citation type="submission" date="2025-09" db="UniProtKB">
        <authorList>
            <consortium name="Ensembl"/>
        </authorList>
    </citation>
    <scope>IDENTIFICATION</scope>
</reference>
<dbReference type="EMBL" id="EAAA01001299">
    <property type="status" value="NOT_ANNOTATED_CDS"/>
    <property type="molecule type" value="Genomic_DNA"/>
</dbReference>
<keyword evidence="7 14" id="KW-1133">Transmembrane helix</keyword>
<dbReference type="Pfam" id="PF00474">
    <property type="entry name" value="SSF"/>
    <property type="match status" value="1"/>
</dbReference>
<evidence type="ECO:0000256" key="2">
    <source>
        <dbReference type="ARBA" id="ARBA00006434"/>
    </source>
</evidence>
<evidence type="ECO:0000256" key="5">
    <source>
        <dbReference type="ARBA" id="ARBA00022847"/>
    </source>
</evidence>
<dbReference type="Ensembl" id="ENSCINT00000008788.3">
    <property type="protein sequence ID" value="ENSCINP00000008788.3"/>
    <property type="gene ID" value="ENSCING00000004257.3"/>
</dbReference>
<dbReference type="GO" id="GO:0005307">
    <property type="term" value="F:choline:sodium symporter activity"/>
    <property type="evidence" value="ECO:0000318"/>
    <property type="project" value="GO_Central"/>
</dbReference>
<dbReference type="PANTHER" id="PTHR45897:SF4">
    <property type="entry name" value="HIGH-AFFINITY CHOLINE TRANSPORTER 1"/>
    <property type="match status" value="1"/>
</dbReference>
<evidence type="ECO:0000256" key="8">
    <source>
        <dbReference type="ARBA" id="ARBA00023053"/>
    </source>
</evidence>
<dbReference type="FunFam" id="1.20.1730.10:FF:000008">
    <property type="entry name" value="High affinity choline transporter 1"/>
    <property type="match status" value="1"/>
</dbReference>